<evidence type="ECO:0000256" key="1">
    <source>
        <dbReference type="SAM" id="Phobius"/>
    </source>
</evidence>
<keyword evidence="1" id="KW-0472">Membrane</keyword>
<dbReference type="RefSeq" id="WP_170231646.1">
    <property type="nucleotide sequence ID" value="NZ_VFPA01000004.1"/>
</dbReference>
<name>A0A543DAY6_9PSEU</name>
<sequence length="49" mass="4795">MPLALVLHLCGAACALALGIMLVAVASVVPGAVLAVGGGAWLAWALRRA</sequence>
<evidence type="ECO:0000313" key="3">
    <source>
        <dbReference type="Proteomes" id="UP000315677"/>
    </source>
</evidence>
<accession>A0A543DAY6</accession>
<proteinExistence type="predicted"/>
<dbReference type="AlphaFoldDB" id="A0A543DAY6"/>
<gene>
    <name evidence="2" type="ORF">FB558_6763</name>
</gene>
<evidence type="ECO:0000313" key="2">
    <source>
        <dbReference type="EMBL" id="TQM06503.1"/>
    </source>
</evidence>
<protein>
    <submittedName>
        <fullName evidence="2">Uncharacterized protein</fullName>
    </submittedName>
</protein>
<keyword evidence="1" id="KW-0812">Transmembrane</keyword>
<dbReference type="Proteomes" id="UP000315677">
    <property type="component" value="Unassembled WGS sequence"/>
</dbReference>
<organism evidence="2 3">
    <name type="scientific">Pseudonocardia kunmingensis</name>
    <dbReference type="NCBI Taxonomy" id="630975"/>
    <lineage>
        <taxon>Bacteria</taxon>
        <taxon>Bacillati</taxon>
        <taxon>Actinomycetota</taxon>
        <taxon>Actinomycetes</taxon>
        <taxon>Pseudonocardiales</taxon>
        <taxon>Pseudonocardiaceae</taxon>
        <taxon>Pseudonocardia</taxon>
    </lineage>
</organism>
<feature type="transmembrane region" description="Helical" evidence="1">
    <location>
        <begin position="29"/>
        <end position="46"/>
    </location>
</feature>
<keyword evidence="1" id="KW-1133">Transmembrane helix</keyword>
<reference evidence="2 3" key="1">
    <citation type="submission" date="2019-06" db="EMBL/GenBank/DDBJ databases">
        <title>Sequencing the genomes of 1000 actinobacteria strains.</title>
        <authorList>
            <person name="Klenk H.-P."/>
        </authorList>
    </citation>
    <scope>NUCLEOTIDE SEQUENCE [LARGE SCALE GENOMIC DNA]</scope>
    <source>
        <strain evidence="2 3">DSM 45301</strain>
    </source>
</reference>
<comment type="caution">
    <text evidence="2">The sequence shown here is derived from an EMBL/GenBank/DDBJ whole genome shotgun (WGS) entry which is preliminary data.</text>
</comment>
<dbReference type="EMBL" id="VFPA01000004">
    <property type="protein sequence ID" value="TQM06503.1"/>
    <property type="molecule type" value="Genomic_DNA"/>
</dbReference>
<keyword evidence="3" id="KW-1185">Reference proteome</keyword>